<feature type="signal peptide" evidence="5">
    <location>
        <begin position="1"/>
        <end position="21"/>
    </location>
</feature>
<feature type="chain" id="PRO_5041035212" description="Tol-Pal system protein TolB" evidence="5">
    <location>
        <begin position="22"/>
        <end position="439"/>
    </location>
</feature>
<dbReference type="EMBL" id="JAGQAF010000009">
    <property type="protein sequence ID" value="MCE8538631.1"/>
    <property type="molecule type" value="Genomic_DNA"/>
</dbReference>
<dbReference type="Gene3D" id="2.120.10.30">
    <property type="entry name" value="TolB, C-terminal domain"/>
    <property type="match status" value="1"/>
</dbReference>
<dbReference type="RefSeq" id="WP_234172623.1">
    <property type="nucleotide sequence ID" value="NZ_JAGPZY010000039.1"/>
</dbReference>
<evidence type="ECO:0000313" key="7">
    <source>
        <dbReference type="EMBL" id="MCE8538631.1"/>
    </source>
</evidence>
<comment type="subcellular location">
    <subcellularLocation>
        <location evidence="1 5">Periplasm</location>
    </subcellularLocation>
</comment>
<evidence type="ECO:0000256" key="1">
    <source>
        <dbReference type="ARBA" id="ARBA00004418"/>
    </source>
</evidence>
<sequence precursor="true">MMRFLTSLVLGAALLAGAAQAQNQPLRITIDEGIIEPLPYAAPNFVPDSAAAAEYAVEIARVVAADLTGSGLFREIPSSAYISQVTSFDAPVQFADWKAINAQALITGAVSVSGNRLTVRFRLWDVFAGAELGSGLQFAGTTDGWRRMAHKVADAVYSRITGEGGYFDSRVAFVSESGPKDQRRKRLAIMDYDGANVQYLTDSSSIVLAPRFSPSGDRVLYTSYQGGFPRIHILDVGQVQQRVLQSQDGTMSFAPRFSPDGQTVLFSLAQGGNTDLYAMNIASGQSTRLTSAPSIETAPSYSPDGSRIVFESDRSGTPQLYVMSASGGEATRISFGQGRYGTPVWSPRGDLIAFTKQSKGRFHIGVMRTDGSEERLLTASFLDEGPTWSPNGRVIMFTRETQGASGRAALYSVDISGRNLRPVRTPDGGSDPSWSPLQK</sequence>
<dbReference type="InterPro" id="IPR007195">
    <property type="entry name" value="TolB_N"/>
</dbReference>
<evidence type="ECO:0000256" key="2">
    <source>
        <dbReference type="ARBA" id="ARBA00009820"/>
    </source>
</evidence>
<dbReference type="SUPFAM" id="SSF52964">
    <property type="entry name" value="TolB, N-terminal domain"/>
    <property type="match status" value="1"/>
</dbReference>
<feature type="region of interest" description="Disordered" evidence="6">
    <location>
        <begin position="420"/>
        <end position="439"/>
    </location>
</feature>
<dbReference type="SUPFAM" id="SSF69304">
    <property type="entry name" value="Tricorn protease N-terminal domain"/>
    <property type="match status" value="1"/>
</dbReference>
<protein>
    <recommendedName>
        <fullName evidence="5">Tol-Pal system protein TolB</fullName>
    </recommendedName>
</protein>
<dbReference type="HAMAP" id="MF_00671">
    <property type="entry name" value="TolB"/>
    <property type="match status" value="1"/>
</dbReference>
<dbReference type="GO" id="GO:0017038">
    <property type="term" value="P:protein import"/>
    <property type="evidence" value="ECO:0007669"/>
    <property type="project" value="InterPro"/>
</dbReference>
<gene>
    <name evidence="5 7" type="primary">tolB</name>
    <name evidence="7" type="ORF">KBY27_14370</name>
</gene>
<dbReference type="Gene3D" id="3.40.50.10070">
    <property type="entry name" value="TolB, N-terminal domain"/>
    <property type="match status" value="1"/>
</dbReference>
<evidence type="ECO:0000256" key="6">
    <source>
        <dbReference type="SAM" id="MobiDB-lite"/>
    </source>
</evidence>
<dbReference type="GO" id="GO:0042597">
    <property type="term" value="C:periplasmic space"/>
    <property type="evidence" value="ECO:0007669"/>
    <property type="project" value="UniProtKB-SubCell"/>
</dbReference>
<evidence type="ECO:0000256" key="4">
    <source>
        <dbReference type="ARBA" id="ARBA00022764"/>
    </source>
</evidence>
<dbReference type="InterPro" id="IPR011659">
    <property type="entry name" value="WD40"/>
</dbReference>
<comment type="function">
    <text evidence="5">Part of the Tol-Pal system, which plays a role in outer membrane invagination during cell division and is important for maintaining outer membrane integrity.</text>
</comment>
<dbReference type="Pfam" id="PF04052">
    <property type="entry name" value="TolB_N"/>
    <property type="match status" value="1"/>
</dbReference>
<comment type="similarity">
    <text evidence="2 5">Belongs to the TolB family.</text>
</comment>
<name>A0A9Q3WCI8_9RHOB</name>
<evidence type="ECO:0000256" key="5">
    <source>
        <dbReference type="HAMAP-Rule" id="MF_00671"/>
    </source>
</evidence>
<accession>A0A9Q3WCI8</accession>
<dbReference type="AlphaFoldDB" id="A0A9Q3WCI8"/>
<dbReference type="GO" id="GO:0051301">
    <property type="term" value="P:cell division"/>
    <property type="evidence" value="ECO:0007669"/>
    <property type="project" value="UniProtKB-UniRule"/>
</dbReference>
<dbReference type="PANTHER" id="PTHR36842">
    <property type="entry name" value="PROTEIN TOLB HOMOLOG"/>
    <property type="match status" value="1"/>
</dbReference>
<keyword evidence="5" id="KW-0132">Cell division</keyword>
<dbReference type="InterPro" id="IPR011042">
    <property type="entry name" value="6-blade_b-propeller_TolB-like"/>
</dbReference>
<dbReference type="Pfam" id="PF07676">
    <property type="entry name" value="PD40"/>
    <property type="match status" value="4"/>
</dbReference>
<dbReference type="NCBIfam" id="TIGR02800">
    <property type="entry name" value="propeller_TolB"/>
    <property type="match status" value="1"/>
</dbReference>
<keyword evidence="5" id="KW-0131">Cell cycle</keyword>
<comment type="subunit">
    <text evidence="5">The Tol-Pal system is composed of five core proteins: the inner membrane proteins TolA, TolQ and TolR, the periplasmic protein TolB and the outer membrane protein Pal. They form a network linking the inner and outer membranes and the peptidoglycan layer.</text>
</comment>
<evidence type="ECO:0000313" key="8">
    <source>
        <dbReference type="Proteomes" id="UP000813672"/>
    </source>
</evidence>
<organism evidence="7 8">
    <name type="scientific">Ruegeria pomeroyi</name>
    <dbReference type="NCBI Taxonomy" id="89184"/>
    <lineage>
        <taxon>Bacteria</taxon>
        <taxon>Pseudomonadati</taxon>
        <taxon>Pseudomonadota</taxon>
        <taxon>Alphaproteobacteria</taxon>
        <taxon>Rhodobacterales</taxon>
        <taxon>Roseobacteraceae</taxon>
        <taxon>Ruegeria</taxon>
    </lineage>
</organism>
<keyword evidence="3 5" id="KW-0732">Signal</keyword>
<evidence type="ECO:0000256" key="3">
    <source>
        <dbReference type="ARBA" id="ARBA00022729"/>
    </source>
</evidence>
<proteinExistence type="inferred from homology"/>
<keyword evidence="4 5" id="KW-0574">Periplasm</keyword>
<dbReference type="PANTHER" id="PTHR36842:SF1">
    <property type="entry name" value="PROTEIN TOLB"/>
    <property type="match status" value="1"/>
</dbReference>
<reference evidence="7" key="1">
    <citation type="journal article" date="2021" name="Environ. Microbiol.">
        <title>Cryptic niche differentiation of novel sediment ecotypes of Rugeria pomeroyi correlates with nitrate respiration.</title>
        <authorList>
            <person name="Lin X."/>
            <person name="McNichol J."/>
            <person name="Chu X."/>
            <person name="Qian Y."/>
            <person name="Luo H."/>
        </authorList>
    </citation>
    <scope>NUCLEOTIDE SEQUENCE</scope>
    <source>
        <strain evidence="7">SZCCDBB064</strain>
    </source>
</reference>
<comment type="caution">
    <text evidence="7">The sequence shown here is derived from an EMBL/GenBank/DDBJ whole genome shotgun (WGS) entry which is preliminary data.</text>
</comment>
<dbReference type="InterPro" id="IPR014167">
    <property type="entry name" value="Tol-Pal_TolB"/>
</dbReference>
<dbReference type="Proteomes" id="UP000813672">
    <property type="component" value="Unassembled WGS sequence"/>
</dbReference>